<accession>A0A1C6UF53</accession>
<dbReference type="OrthoDB" id="5193513at2"/>
<dbReference type="GeneID" id="43278123"/>
<evidence type="ECO:0000256" key="2">
    <source>
        <dbReference type="ARBA" id="ARBA00023315"/>
    </source>
</evidence>
<keyword evidence="4" id="KW-0687">Ribonucleoprotein</keyword>
<dbReference type="CDD" id="cd04301">
    <property type="entry name" value="NAT_SF"/>
    <property type="match status" value="1"/>
</dbReference>
<gene>
    <name evidence="4" type="ORF">GA0070603_1456</name>
</gene>
<dbReference type="InterPro" id="IPR000182">
    <property type="entry name" value="GNAT_dom"/>
</dbReference>
<feature type="domain" description="N-acetyltransferase" evidence="3">
    <location>
        <begin position="6"/>
        <end position="166"/>
    </location>
</feature>
<dbReference type="SUPFAM" id="SSF55729">
    <property type="entry name" value="Acyl-CoA N-acyltransferases (Nat)"/>
    <property type="match status" value="1"/>
</dbReference>
<dbReference type="AlphaFoldDB" id="A0A1C6UF53"/>
<keyword evidence="2" id="KW-0012">Acyltransferase</keyword>
<evidence type="ECO:0000259" key="3">
    <source>
        <dbReference type="PROSITE" id="PS51186"/>
    </source>
</evidence>
<dbReference type="Gene3D" id="3.40.630.30">
    <property type="match status" value="1"/>
</dbReference>
<dbReference type="STRING" id="47854.GA0070603_1456"/>
<dbReference type="InterPro" id="IPR016181">
    <property type="entry name" value="Acyl_CoA_acyltransferase"/>
</dbReference>
<keyword evidence="1" id="KW-0808">Transferase</keyword>
<evidence type="ECO:0000313" key="4">
    <source>
        <dbReference type="EMBL" id="SCL52735.1"/>
    </source>
</evidence>
<reference evidence="5" key="1">
    <citation type="submission" date="2016-06" db="EMBL/GenBank/DDBJ databases">
        <authorList>
            <person name="Varghese N."/>
            <person name="Submissions Spin"/>
        </authorList>
    </citation>
    <scope>NUCLEOTIDE SEQUENCE [LARGE SCALE GENOMIC DNA]</scope>
    <source>
        <strain evidence="5">DSM 44151</strain>
    </source>
</reference>
<dbReference type="EMBL" id="FMIB01000002">
    <property type="protein sequence ID" value="SCL52735.1"/>
    <property type="molecule type" value="Genomic_DNA"/>
</dbReference>
<dbReference type="Proteomes" id="UP000198605">
    <property type="component" value="Unassembled WGS sequence"/>
</dbReference>
<dbReference type="PANTHER" id="PTHR43877">
    <property type="entry name" value="AMINOALKYLPHOSPHONATE N-ACETYLTRANSFERASE-RELATED-RELATED"/>
    <property type="match status" value="1"/>
</dbReference>
<dbReference type="PROSITE" id="PS51186">
    <property type="entry name" value="GNAT"/>
    <property type="match status" value="1"/>
</dbReference>
<sequence length="166" mass="18024">MREVGLTVRPAGVADVPSLVELRLANAEAHLALDPDAYRVPRREAVVRHFTAVLADESGRDAVLVAEVRDGRVVGMIEVLRQFEPPEHQILRPEPSAQVHTVVLPDARGLGVGAALLEAAERWATDRGITYLSAGIHHRNAGAVRFYGRHGYTDAGCSLGRRLGVR</sequence>
<proteinExistence type="predicted"/>
<protein>
    <submittedName>
        <fullName evidence="4">Ribosomal protein S18 acetylase RimI</fullName>
    </submittedName>
</protein>
<dbReference type="InterPro" id="IPR050832">
    <property type="entry name" value="Bact_Acetyltransf"/>
</dbReference>
<name>A0A1C6UF53_9ACTN</name>
<evidence type="ECO:0000313" key="5">
    <source>
        <dbReference type="Proteomes" id="UP000198605"/>
    </source>
</evidence>
<dbReference type="GO" id="GO:0016747">
    <property type="term" value="F:acyltransferase activity, transferring groups other than amino-acyl groups"/>
    <property type="evidence" value="ECO:0007669"/>
    <property type="project" value="InterPro"/>
</dbReference>
<evidence type="ECO:0000256" key="1">
    <source>
        <dbReference type="ARBA" id="ARBA00022679"/>
    </source>
</evidence>
<dbReference type="Pfam" id="PF00583">
    <property type="entry name" value="Acetyltransf_1"/>
    <property type="match status" value="1"/>
</dbReference>
<organism evidence="4 5">
    <name type="scientific">Micromonospora chersina</name>
    <dbReference type="NCBI Taxonomy" id="47854"/>
    <lineage>
        <taxon>Bacteria</taxon>
        <taxon>Bacillati</taxon>
        <taxon>Actinomycetota</taxon>
        <taxon>Actinomycetes</taxon>
        <taxon>Micromonosporales</taxon>
        <taxon>Micromonosporaceae</taxon>
        <taxon>Micromonospora</taxon>
    </lineage>
</organism>
<keyword evidence="4" id="KW-0689">Ribosomal protein</keyword>
<dbReference type="GO" id="GO:0005840">
    <property type="term" value="C:ribosome"/>
    <property type="evidence" value="ECO:0007669"/>
    <property type="project" value="UniProtKB-KW"/>
</dbReference>
<dbReference type="PANTHER" id="PTHR43877:SF2">
    <property type="entry name" value="AMINOALKYLPHOSPHONATE N-ACETYLTRANSFERASE-RELATED"/>
    <property type="match status" value="1"/>
</dbReference>
<keyword evidence="5" id="KW-1185">Reference proteome</keyword>
<dbReference type="RefSeq" id="WP_139131838.1">
    <property type="nucleotide sequence ID" value="NZ_FMIB01000002.1"/>
</dbReference>